<dbReference type="EMBL" id="LR130779">
    <property type="protein sequence ID" value="VDN64697.1"/>
    <property type="molecule type" value="Genomic_DNA"/>
</dbReference>
<gene>
    <name evidence="1" type="ORF">POT9AD_3722</name>
</gene>
<accession>A0A653B7W4</accession>
<protein>
    <submittedName>
        <fullName evidence="1">Uncharacterized protein</fullName>
    </submittedName>
</protein>
<organism evidence="1">
    <name type="scientific">Ectopseudomonas oleovorans</name>
    <name type="common">Pseudomonas oleovorans</name>
    <dbReference type="NCBI Taxonomy" id="301"/>
    <lineage>
        <taxon>Bacteria</taxon>
        <taxon>Pseudomonadati</taxon>
        <taxon>Pseudomonadota</taxon>
        <taxon>Gammaproteobacteria</taxon>
        <taxon>Pseudomonadales</taxon>
        <taxon>Pseudomonadaceae</taxon>
        <taxon>Ectopseudomonas</taxon>
    </lineage>
</organism>
<dbReference type="OrthoDB" id="8899520at2"/>
<dbReference type="AlphaFoldDB" id="A0A653B7W4"/>
<evidence type="ECO:0000313" key="1">
    <source>
        <dbReference type="EMBL" id="VDN64697.1"/>
    </source>
</evidence>
<reference evidence="1" key="1">
    <citation type="submission" date="2018-11" db="EMBL/GenBank/DDBJ databases">
        <authorList>
            <consortium name="Genoscope - CEA"/>
            <person name="William W."/>
        </authorList>
    </citation>
    <scope>NUCLEOTIDE SEQUENCE [LARGE SCALE GENOMIC DNA]</scope>
    <source>
        <strain evidence="1">T9AD</strain>
    </source>
</reference>
<name>A0A653B7W4_ECTOL</name>
<sequence length="297" mass="33505">MSLNLFALTNDPARRIVKFELSNSVQAELTAYIERQEQDFDGAVEAIEFDGKYKPDEGEVLYINDYDDIDGLLQAIENPLGVEPVEPSEEFFLTIKALFTGYQKQDGVVKVLLQNFDRRKIISTNGLSIFHASSVYRKIEGIGLTVDHKLTATLESGVLKFYSFHSTRQMFDLSEYYKVATDADVLEFLQVDVMQSVEPDSFIALADSWVRRKISLVQQSGILQNIPLNEMKAVATEFGIPFITTDENGAEVICIPDNKSDLKKLLRFLDEDYYKSPLSNTHFVTSSKRALIGRAGD</sequence>
<proteinExistence type="predicted"/>